<keyword evidence="2" id="KW-1133">Transmembrane helix</keyword>
<evidence type="ECO:0000256" key="1">
    <source>
        <dbReference type="SAM" id="Coils"/>
    </source>
</evidence>
<name>A0A2H0BYM8_9BACT</name>
<evidence type="ECO:0008006" key="5">
    <source>
        <dbReference type="Google" id="ProtNLM"/>
    </source>
</evidence>
<dbReference type="CDD" id="cd02440">
    <property type="entry name" value="AdoMet_MTases"/>
    <property type="match status" value="1"/>
</dbReference>
<dbReference type="PANTHER" id="PTHR43861:SF6">
    <property type="entry name" value="METHYLTRANSFERASE TYPE 11"/>
    <property type="match status" value="1"/>
</dbReference>
<evidence type="ECO:0000313" key="4">
    <source>
        <dbReference type="Proteomes" id="UP000231021"/>
    </source>
</evidence>
<dbReference type="InterPro" id="IPR029063">
    <property type="entry name" value="SAM-dependent_MTases_sf"/>
</dbReference>
<dbReference type="SUPFAM" id="SSF53335">
    <property type="entry name" value="S-adenosyl-L-methionine-dependent methyltransferases"/>
    <property type="match status" value="1"/>
</dbReference>
<sequence>MKCPICETSIKHLIKVINDISVYQCDSCYAAILKNDRESIKENKQWYSFKEYQAEEKRLEKRLKKIAKIIVRYKKKGELLDIGAGFGHLSSILNKLGRFQINLVEPLVKPKYLLDKNITLHKTDYEHFLSKQKFDLVLMVDVIEHFQNPVRNLLRTKKILKKRGYLMIQTPNYKSLMAKICRNWSWWMPQDHKLLFSIRSIKNILETSGFQTVFLMTYEDFHDFKKNLDGNFVGIKNKLLKKLSKGVFLTLFIPIYFLFRQIIWRLGYGGLIFLVAKRYNNNDGK</sequence>
<comment type="caution">
    <text evidence="3">The sequence shown here is derived from an EMBL/GenBank/DDBJ whole genome shotgun (WGS) entry which is preliminary data.</text>
</comment>
<evidence type="ECO:0000256" key="2">
    <source>
        <dbReference type="SAM" id="Phobius"/>
    </source>
</evidence>
<keyword evidence="2" id="KW-0472">Membrane</keyword>
<dbReference type="Gene3D" id="3.40.50.150">
    <property type="entry name" value="Vaccinia Virus protein VP39"/>
    <property type="match status" value="1"/>
</dbReference>
<proteinExistence type="predicted"/>
<reference evidence="3 4" key="1">
    <citation type="submission" date="2017-09" db="EMBL/GenBank/DDBJ databases">
        <title>Depth-based differentiation of microbial function through sediment-hosted aquifers and enrichment of novel symbionts in the deep terrestrial subsurface.</title>
        <authorList>
            <person name="Probst A.J."/>
            <person name="Ladd B."/>
            <person name="Jarett J.K."/>
            <person name="Geller-Mcgrath D.E."/>
            <person name="Sieber C.M."/>
            <person name="Emerson J.B."/>
            <person name="Anantharaman K."/>
            <person name="Thomas B.C."/>
            <person name="Malmstrom R."/>
            <person name="Stieglmeier M."/>
            <person name="Klingl A."/>
            <person name="Woyke T."/>
            <person name="Ryan C.M."/>
            <person name="Banfield J.F."/>
        </authorList>
    </citation>
    <scope>NUCLEOTIDE SEQUENCE [LARGE SCALE GENOMIC DNA]</scope>
    <source>
        <strain evidence="3">CG22_combo_CG10-13_8_21_14_all_35_9</strain>
    </source>
</reference>
<feature type="transmembrane region" description="Helical" evidence="2">
    <location>
        <begin position="246"/>
        <end position="264"/>
    </location>
</feature>
<keyword evidence="2" id="KW-0812">Transmembrane</keyword>
<organism evidence="3 4">
    <name type="scientific">Candidatus Roizmanbacteria bacterium CG22_combo_CG10-13_8_21_14_all_35_9</name>
    <dbReference type="NCBI Taxonomy" id="1974861"/>
    <lineage>
        <taxon>Bacteria</taxon>
        <taxon>Candidatus Roizmaniibacteriota</taxon>
    </lineage>
</organism>
<evidence type="ECO:0000313" key="3">
    <source>
        <dbReference type="EMBL" id="PIP62772.1"/>
    </source>
</evidence>
<dbReference type="EMBL" id="PCTB01000043">
    <property type="protein sequence ID" value="PIP62772.1"/>
    <property type="molecule type" value="Genomic_DNA"/>
</dbReference>
<dbReference type="AlphaFoldDB" id="A0A2H0BYM8"/>
<dbReference type="Pfam" id="PF13489">
    <property type="entry name" value="Methyltransf_23"/>
    <property type="match status" value="1"/>
</dbReference>
<protein>
    <recommendedName>
        <fullName evidence="5">Methyltransferase</fullName>
    </recommendedName>
</protein>
<dbReference type="PANTHER" id="PTHR43861">
    <property type="entry name" value="TRANS-ACONITATE 2-METHYLTRANSFERASE-RELATED"/>
    <property type="match status" value="1"/>
</dbReference>
<accession>A0A2H0BYM8</accession>
<keyword evidence="1" id="KW-0175">Coiled coil</keyword>
<gene>
    <name evidence="3" type="ORF">COW98_02235</name>
</gene>
<feature type="coiled-coil region" evidence="1">
    <location>
        <begin position="49"/>
        <end position="76"/>
    </location>
</feature>
<dbReference type="Proteomes" id="UP000231021">
    <property type="component" value="Unassembled WGS sequence"/>
</dbReference>